<dbReference type="Pfam" id="PF00651">
    <property type="entry name" value="BTB"/>
    <property type="match status" value="1"/>
</dbReference>
<dbReference type="PANTHER" id="PTHR45632">
    <property type="entry name" value="LD33804P"/>
    <property type="match status" value="1"/>
</dbReference>
<dbReference type="STRING" id="6265.A0A0B2UIN2"/>
<evidence type="ECO:0000313" key="3">
    <source>
        <dbReference type="Proteomes" id="UP000031036"/>
    </source>
</evidence>
<dbReference type="SUPFAM" id="SSF54695">
    <property type="entry name" value="POZ domain"/>
    <property type="match status" value="1"/>
</dbReference>
<keyword evidence="3" id="KW-1185">Reference proteome</keyword>
<dbReference type="InterPro" id="IPR011333">
    <property type="entry name" value="SKP1/BTB/POZ_sf"/>
</dbReference>
<sequence length="330" mass="37019">MKAGRIQRSAKLSRSLRSSSQEVPSQLSLEEIIWRIPGADKTINVQDDIQCHLSKVGMLLSCDKPIFADMILRLGHLTMSTHSSSVLAHSPLIAQRLDEGGRPQQRWPVEVDLSDLRSRNLSTEGLQIVVEFISTGSVSLEEGSLPHALIAANLLEVEALLKLLCEQMAVMATRNPRSAYVMLETAVHSLPRHSEYRSIVVDAVAQLFPSLQSEPLFLKLFPESIYALFSSPVFSMQEDLHSLACLIRWLKANPQHVYSAPFLLDTIKFNGITNEEKRQYLQMADEVKGLRSVLESSFADRNWRTFLQSERFVLITDSEKSPSTTALSPF</sequence>
<evidence type="ECO:0000313" key="2">
    <source>
        <dbReference type="EMBL" id="KHN70936.1"/>
    </source>
</evidence>
<reference evidence="2 3" key="1">
    <citation type="submission" date="2014-11" db="EMBL/GenBank/DDBJ databases">
        <title>Genetic blueprint of the zoonotic pathogen Toxocara canis.</title>
        <authorList>
            <person name="Zhu X.-Q."/>
            <person name="Korhonen P.K."/>
            <person name="Cai H."/>
            <person name="Young N.D."/>
            <person name="Nejsum P."/>
            <person name="von Samson-Himmelstjerna G."/>
            <person name="Boag P.R."/>
            <person name="Tan P."/>
            <person name="Li Q."/>
            <person name="Min J."/>
            <person name="Yang Y."/>
            <person name="Wang X."/>
            <person name="Fang X."/>
            <person name="Hall R.S."/>
            <person name="Hofmann A."/>
            <person name="Sternberg P.W."/>
            <person name="Jex A.R."/>
            <person name="Gasser R.B."/>
        </authorList>
    </citation>
    <scope>NUCLEOTIDE SEQUENCE [LARGE SCALE GENOMIC DNA]</scope>
    <source>
        <strain evidence="2">PN_DK_2014</strain>
    </source>
</reference>
<organism evidence="2 3">
    <name type="scientific">Toxocara canis</name>
    <name type="common">Canine roundworm</name>
    <dbReference type="NCBI Taxonomy" id="6265"/>
    <lineage>
        <taxon>Eukaryota</taxon>
        <taxon>Metazoa</taxon>
        <taxon>Ecdysozoa</taxon>
        <taxon>Nematoda</taxon>
        <taxon>Chromadorea</taxon>
        <taxon>Rhabditida</taxon>
        <taxon>Spirurina</taxon>
        <taxon>Ascaridomorpha</taxon>
        <taxon>Ascaridoidea</taxon>
        <taxon>Toxocaridae</taxon>
        <taxon>Toxocara</taxon>
    </lineage>
</organism>
<feature type="domain" description="BTB" evidence="1">
    <location>
        <begin position="68"/>
        <end position="142"/>
    </location>
</feature>
<gene>
    <name evidence="2" type="ORF">Tcan_12090</name>
</gene>
<name>A0A0B2UIN2_TOXCA</name>
<comment type="caution">
    <text evidence="2">The sequence shown here is derived from an EMBL/GenBank/DDBJ whole genome shotgun (WGS) entry which is preliminary data.</text>
</comment>
<dbReference type="PROSITE" id="PS50097">
    <property type="entry name" value="BTB"/>
    <property type="match status" value="1"/>
</dbReference>
<dbReference type="InterPro" id="IPR000210">
    <property type="entry name" value="BTB/POZ_dom"/>
</dbReference>
<proteinExistence type="predicted"/>
<protein>
    <recommendedName>
        <fullName evidence="1">BTB domain-containing protein</fullName>
    </recommendedName>
</protein>
<dbReference type="EMBL" id="JPKZ01022847">
    <property type="protein sequence ID" value="KHN70936.1"/>
    <property type="molecule type" value="Genomic_DNA"/>
</dbReference>
<dbReference type="Proteomes" id="UP000031036">
    <property type="component" value="Unassembled WGS sequence"/>
</dbReference>
<dbReference type="Gene3D" id="3.30.710.10">
    <property type="entry name" value="Potassium Channel Kv1.1, Chain A"/>
    <property type="match status" value="1"/>
</dbReference>
<accession>A0A0B2UIN2</accession>
<evidence type="ECO:0000259" key="1">
    <source>
        <dbReference type="PROSITE" id="PS50097"/>
    </source>
</evidence>
<dbReference type="AlphaFoldDB" id="A0A0B2UIN2"/>
<dbReference type="OrthoDB" id="5843599at2759"/>